<gene>
    <name evidence="2" type="ORF">BT96DRAFT_952058</name>
</gene>
<dbReference type="OrthoDB" id="3063120at2759"/>
<organism evidence="2 3">
    <name type="scientific">Gymnopus androsaceus JB14</name>
    <dbReference type="NCBI Taxonomy" id="1447944"/>
    <lineage>
        <taxon>Eukaryota</taxon>
        <taxon>Fungi</taxon>
        <taxon>Dikarya</taxon>
        <taxon>Basidiomycota</taxon>
        <taxon>Agaricomycotina</taxon>
        <taxon>Agaricomycetes</taxon>
        <taxon>Agaricomycetidae</taxon>
        <taxon>Agaricales</taxon>
        <taxon>Marasmiineae</taxon>
        <taxon>Omphalotaceae</taxon>
        <taxon>Gymnopus</taxon>
    </lineage>
</organism>
<feature type="region of interest" description="Disordered" evidence="1">
    <location>
        <begin position="187"/>
        <end position="236"/>
    </location>
</feature>
<keyword evidence="3" id="KW-1185">Reference proteome</keyword>
<feature type="non-terminal residue" evidence="2">
    <location>
        <position position="307"/>
    </location>
</feature>
<evidence type="ECO:0000256" key="1">
    <source>
        <dbReference type="SAM" id="MobiDB-lite"/>
    </source>
</evidence>
<evidence type="ECO:0000313" key="2">
    <source>
        <dbReference type="EMBL" id="KAE9382609.1"/>
    </source>
</evidence>
<sequence length="307" mass="33606">MPPASKRYLVVGPNGLPPPNKIPGIHETMQWRSGGRSAPPLPLHMQLPNYLSAAFAYERLQPFLSAAENWRLSPRALVEKLVNYEGFLEVAEELERQGGLIWSVKYGAKPGIYTDTFEALTSVDMSGKSKQGERFQQAYAFRSFRDAVVSQMLNDHPTAAIHNYNPRDNAQESEALRAVLLGIADEPPAKAESPQPPELPHNVPERQSTPPPEPVSAPSTPQRSQSAPSHTENIPGSFNIFFSPNVAVRVNSPGINAPDRSSPVPSTPSRGSQACEGITRGRRTLLAEEFTMDQVLSVEAMLMTCLS</sequence>
<dbReference type="Proteomes" id="UP000799118">
    <property type="component" value="Unassembled WGS sequence"/>
</dbReference>
<dbReference type="EMBL" id="ML771260">
    <property type="protein sequence ID" value="KAE9382609.1"/>
    <property type="molecule type" value="Genomic_DNA"/>
</dbReference>
<reference evidence="2" key="1">
    <citation type="journal article" date="2019" name="Environ. Microbiol.">
        <title>Fungal ecological strategies reflected in gene transcription - a case study of two litter decomposers.</title>
        <authorList>
            <person name="Barbi F."/>
            <person name="Kohler A."/>
            <person name="Barry K."/>
            <person name="Baskaran P."/>
            <person name="Daum C."/>
            <person name="Fauchery L."/>
            <person name="Ihrmark K."/>
            <person name="Kuo A."/>
            <person name="LaButti K."/>
            <person name="Lipzen A."/>
            <person name="Morin E."/>
            <person name="Grigoriev I.V."/>
            <person name="Henrissat B."/>
            <person name="Lindahl B."/>
            <person name="Martin F."/>
        </authorList>
    </citation>
    <scope>NUCLEOTIDE SEQUENCE</scope>
    <source>
        <strain evidence="2">JB14</strain>
    </source>
</reference>
<feature type="compositionally biased region" description="Polar residues" evidence="1">
    <location>
        <begin position="222"/>
        <end position="236"/>
    </location>
</feature>
<proteinExistence type="predicted"/>
<name>A0A6A4GAT8_9AGAR</name>
<dbReference type="AlphaFoldDB" id="A0A6A4GAT8"/>
<feature type="compositionally biased region" description="Polar residues" evidence="1">
    <location>
        <begin position="263"/>
        <end position="272"/>
    </location>
</feature>
<evidence type="ECO:0000313" key="3">
    <source>
        <dbReference type="Proteomes" id="UP000799118"/>
    </source>
</evidence>
<accession>A0A6A4GAT8</accession>
<feature type="region of interest" description="Disordered" evidence="1">
    <location>
        <begin position="252"/>
        <end position="275"/>
    </location>
</feature>
<protein>
    <submittedName>
        <fullName evidence="2">Uncharacterized protein</fullName>
    </submittedName>
</protein>